<keyword evidence="4" id="KW-1185">Reference proteome</keyword>
<dbReference type="EMBL" id="WKJJ01000032">
    <property type="protein sequence ID" value="MRV76414.1"/>
    <property type="molecule type" value="Genomic_DNA"/>
</dbReference>
<evidence type="ECO:0000313" key="4">
    <source>
        <dbReference type="Proteomes" id="UP000446768"/>
    </source>
</evidence>
<dbReference type="Proteomes" id="UP000446768">
    <property type="component" value="Unassembled WGS sequence"/>
</dbReference>
<evidence type="ECO:0000313" key="3">
    <source>
        <dbReference type="EMBL" id="MRV76414.1"/>
    </source>
</evidence>
<dbReference type="SUPFAM" id="SSF56059">
    <property type="entry name" value="Glutathione synthetase ATP-binding domain-like"/>
    <property type="match status" value="1"/>
</dbReference>
<dbReference type="AlphaFoldDB" id="A0A7X2IUY1"/>
<keyword evidence="1" id="KW-0547">Nucleotide-binding</keyword>
<accession>A0A7X2IUY1</accession>
<keyword evidence="1" id="KW-0067">ATP-binding</keyword>
<dbReference type="InterPro" id="IPR011761">
    <property type="entry name" value="ATP-grasp"/>
</dbReference>
<sequence>MARYETPAVVLGGGLNALGIVRSLGSAGVPVIVVDSDPTAPAMRSRHGRKVQCQALEGEPLFATLDELARGFGKPVPLFLTEEKTVVSVSEQRERLAGRYLVRLPEHERLLALMHKQGFQELAEACHSAVPRAVRLAGLEDLPKIEALTYPCVLKPSEKSYEYGAKFKKAYKMMSAEEAAKQYREIHPVLADMIVQEWIEGSDSEIYFCLQYIGADGEPCASFTGRKIRSWPPRIGGTASCTAAWEEDRELAAMTTRFFRDVGFTGMGSMEYKRDLRDNKFYMVEPTVARTDFQEEVASINGVNLPLAAYCYELGLPQAAPQKPAVPRIWRDPQADRWSQQESQDGPDARSQSHAIYDAYFRWNDPVPGIDLFVHRVKSKLGLAG</sequence>
<dbReference type="GO" id="GO:0046872">
    <property type="term" value="F:metal ion binding"/>
    <property type="evidence" value="ECO:0007669"/>
    <property type="project" value="InterPro"/>
</dbReference>
<protein>
    <submittedName>
        <fullName evidence="3">FAD-dependent oxidoreductase</fullName>
    </submittedName>
</protein>
<dbReference type="PROSITE" id="PS50975">
    <property type="entry name" value="ATP_GRASP"/>
    <property type="match status" value="1"/>
</dbReference>
<feature type="domain" description="ATP-grasp" evidence="2">
    <location>
        <begin position="120"/>
        <end position="316"/>
    </location>
</feature>
<dbReference type="GO" id="GO:0005524">
    <property type="term" value="F:ATP binding"/>
    <property type="evidence" value="ECO:0007669"/>
    <property type="project" value="UniProtKB-UniRule"/>
</dbReference>
<organism evidence="3 4">
    <name type="scientific">Pseudoduganella rivuli</name>
    <dbReference type="NCBI Taxonomy" id="2666085"/>
    <lineage>
        <taxon>Bacteria</taxon>
        <taxon>Pseudomonadati</taxon>
        <taxon>Pseudomonadota</taxon>
        <taxon>Betaproteobacteria</taxon>
        <taxon>Burkholderiales</taxon>
        <taxon>Oxalobacteraceae</taxon>
        <taxon>Telluria group</taxon>
        <taxon>Pseudoduganella</taxon>
    </lineage>
</organism>
<dbReference type="Gene3D" id="3.30.470.20">
    <property type="entry name" value="ATP-grasp fold, B domain"/>
    <property type="match status" value="1"/>
</dbReference>
<gene>
    <name evidence="3" type="ORF">GJ700_32360</name>
</gene>
<comment type="caution">
    <text evidence="3">The sequence shown here is derived from an EMBL/GenBank/DDBJ whole genome shotgun (WGS) entry which is preliminary data.</text>
</comment>
<name>A0A7X2IUY1_9BURK</name>
<dbReference type="RefSeq" id="WP_154381900.1">
    <property type="nucleotide sequence ID" value="NZ_WKJJ01000032.1"/>
</dbReference>
<proteinExistence type="predicted"/>
<evidence type="ECO:0000259" key="2">
    <source>
        <dbReference type="PROSITE" id="PS50975"/>
    </source>
</evidence>
<evidence type="ECO:0000256" key="1">
    <source>
        <dbReference type="PROSITE-ProRule" id="PRU00409"/>
    </source>
</evidence>
<reference evidence="3 4" key="1">
    <citation type="submission" date="2019-11" db="EMBL/GenBank/DDBJ databases">
        <title>Novel species isolated from a subtropical stream in China.</title>
        <authorList>
            <person name="Lu H."/>
        </authorList>
    </citation>
    <scope>NUCLEOTIDE SEQUENCE [LARGE SCALE GENOMIC DNA]</scope>
    <source>
        <strain evidence="3 4">FT92W</strain>
    </source>
</reference>